<feature type="region of interest" description="Disordered" evidence="1">
    <location>
        <begin position="483"/>
        <end position="571"/>
    </location>
</feature>
<evidence type="ECO:0000256" key="2">
    <source>
        <dbReference type="SAM" id="Phobius"/>
    </source>
</evidence>
<feature type="compositionally biased region" description="Basic and acidic residues" evidence="1">
    <location>
        <begin position="547"/>
        <end position="557"/>
    </location>
</feature>
<keyword evidence="2" id="KW-0472">Membrane</keyword>
<keyword evidence="4" id="KW-1185">Reference proteome</keyword>
<keyword evidence="2" id="KW-1133">Transmembrane helix</keyword>
<evidence type="ECO:0000313" key="4">
    <source>
        <dbReference type="Proteomes" id="UP000254664"/>
    </source>
</evidence>
<dbReference type="OrthoDB" id="1939536at2"/>
<keyword evidence="2" id="KW-0812">Transmembrane</keyword>
<sequence>MWGKVMSKKRVIISVVSLIILISLIILVSRLTGCFATSSKDMVKMIDKGETITLELASPNYDIEENGKQQEELDWVQLDQLKTFNQGFRQEFDELFNINIVTEKGVNGKSGCLYVDEAGDREGNTTLEDAFRNKTFVTKYWDSSEVKGKLVKLGNGVYTDVADSDNDAIAASINAYYNLMPDATNPESFNGTQSLTREQFYELVYKTENGVQEIEIDKNFETAVGGATSHTKFAQGVDEYGFLSVENKSLDGNSYSGSISRSEAIYMLVNKHFKDEMSKVTGKEKAFKDNKNAGDLALKAGFKYKDKESKEIVAKDRWQSYTLAYMLKNNNKGMQEEVYKAMVVAKNLGLLTSDESRWDEPLSKSESIMLIANTQLAKNKAYGYLSEGEYGKINLDKFKVSTGKPEVLGVTEEGLEYGNDWIETEGMPSDPNKVLSVGITLWEAKLQYDATKAAITKLGIPQAEIDKILKETAESLGTTVLEIESLPDTPPAPPTPKVVPKQEKPAQKPTQAPVEKPTPQPSKPANNGGGGNSEVDADGYSSNGADDFIKDMMEKTDGFTPYDGPGLGDGN</sequence>
<dbReference type="AlphaFoldDB" id="A0A381J718"/>
<proteinExistence type="predicted"/>
<protein>
    <submittedName>
        <fullName evidence="3">Uncharacterized protein</fullName>
    </submittedName>
</protein>
<dbReference type="Proteomes" id="UP000254664">
    <property type="component" value="Unassembled WGS sequence"/>
</dbReference>
<evidence type="ECO:0000313" key="3">
    <source>
        <dbReference type="EMBL" id="SUY46498.1"/>
    </source>
</evidence>
<organism evidence="3 4">
    <name type="scientific">Clostridium putrefaciens</name>
    <dbReference type="NCBI Taxonomy" id="99675"/>
    <lineage>
        <taxon>Bacteria</taxon>
        <taxon>Bacillati</taxon>
        <taxon>Bacillota</taxon>
        <taxon>Clostridia</taxon>
        <taxon>Eubacteriales</taxon>
        <taxon>Clostridiaceae</taxon>
        <taxon>Clostridium</taxon>
    </lineage>
</organism>
<dbReference type="RefSeq" id="WP_115640567.1">
    <property type="nucleotide sequence ID" value="NZ_UFWZ01000001.1"/>
</dbReference>
<reference evidence="3 4" key="1">
    <citation type="submission" date="2018-06" db="EMBL/GenBank/DDBJ databases">
        <authorList>
            <consortium name="Pathogen Informatics"/>
            <person name="Doyle S."/>
        </authorList>
    </citation>
    <scope>NUCLEOTIDE SEQUENCE [LARGE SCALE GENOMIC DNA]</scope>
    <source>
        <strain evidence="3 4">NCTC9836</strain>
    </source>
</reference>
<dbReference type="EMBL" id="UFWZ01000001">
    <property type="protein sequence ID" value="SUY46498.1"/>
    <property type="molecule type" value="Genomic_DNA"/>
</dbReference>
<feature type="transmembrane region" description="Helical" evidence="2">
    <location>
        <begin position="12"/>
        <end position="32"/>
    </location>
</feature>
<accession>A0A381J718</accession>
<feature type="compositionally biased region" description="Pro residues" evidence="1">
    <location>
        <begin position="488"/>
        <end position="497"/>
    </location>
</feature>
<gene>
    <name evidence="3" type="ORF">NCTC9836_00794</name>
</gene>
<evidence type="ECO:0000256" key="1">
    <source>
        <dbReference type="SAM" id="MobiDB-lite"/>
    </source>
</evidence>
<name>A0A381J718_9CLOT</name>